<feature type="compositionally biased region" description="Basic residues" evidence="1">
    <location>
        <begin position="144"/>
        <end position="157"/>
    </location>
</feature>
<dbReference type="PANTHER" id="PTHR22684:SF0">
    <property type="entry name" value="RIBOSOME QUALITY CONTROL COMPLEX SUBUNIT TCF25"/>
    <property type="match status" value="1"/>
</dbReference>
<organism evidence="2 3">
    <name type="scientific">Brettanomyces naardenensis</name>
    <name type="common">Yeast</name>
    <dbReference type="NCBI Taxonomy" id="13370"/>
    <lineage>
        <taxon>Eukaryota</taxon>
        <taxon>Fungi</taxon>
        <taxon>Dikarya</taxon>
        <taxon>Ascomycota</taxon>
        <taxon>Saccharomycotina</taxon>
        <taxon>Pichiomycetes</taxon>
        <taxon>Pichiales</taxon>
        <taxon>Pichiaceae</taxon>
        <taxon>Brettanomyces</taxon>
    </lineage>
</organism>
<dbReference type="OrthoDB" id="205993at2759"/>
<evidence type="ECO:0000313" key="3">
    <source>
        <dbReference type="Proteomes" id="UP000290900"/>
    </source>
</evidence>
<feature type="compositionally biased region" description="Basic and acidic residues" evidence="1">
    <location>
        <begin position="27"/>
        <end position="39"/>
    </location>
</feature>
<feature type="compositionally biased region" description="Basic and acidic residues" evidence="1">
    <location>
        <begin position="89"/>
        <end position="123"/>
    </location>
</feature>
<dbReference type="SUPFAM" id="SSF48452">
    <property type="entry name" value="TPR-like"/>
    <property type="match status" value="1"/>
</dbReference>
<name>A0A448YQI4_BRENA</name>
<sequence length="691" mass="78523">MLSNSEILPSLLDPSSSSVKMSSRALRRLEKASIEDELAKITGLEAGEAGRKGKGGKGGKSGKTSKKVNAFALLEEEGDEEDTISDDSSPDKDTVAKDDSPRDTKDTVNTDGDANKDTVHNDDASSDTSSNDGSFQDAVEYVPRRSKKGKKGRKKAKNTQIDDLNEDELDKLLAEVRINDDKREETRHVENEQTEYTDDPSPIYTPGGRLFTVGMFERCRQLVSADRRYLDPDKEYEALFGKLSNAAIDDADSTASSFVTPEILKQIKKLSKRVRGWGGRDRRSVPGTTRKLVLTKIRDDWLPTNRKPLVMDELTDGEIKSLFEQRYPNDWRDAVLEQIAREKKAGIKYFRLSEGPLYSRLLTTEFFISVAIQPDHESIIQLLQKAPYHLESILQVASILQRQGDNSNTNGLIERALFIFDWSLKNTFDLSSGNCRLPFEEFFNRQVYLTVFRYITVLTKKSTFFTALNYCKLLLSFDPADDPYGVRYFIDFYAFMSGDYQYLVDFFESSLTRCYEEWSTPSLCYTVAFCLWKLNKKDEAKEALENAVKRHPYTGGKILEKLGGREDSRWSVSTSVEIATAIYTVRIDALLEEPELKKFVKDELERIQVDGKSSYLDSVEEIPRNLLRFVILSNETSAMAKIPPQFWSENDVYEFDLLPPKEGSKVYDYVDENKVAEAVIGRSMQVVDRGQ</sequence>
<dbReference type="GO" id="GO:0072344">
    <property type="term" value="P:rescue of stalled ribosome"/>
    <property type="evidence" value="ECO:0007669"/>
    <property type="project" value="TreeGrafter"/>
</dbReference>
<dbReference type="STRING" id="13370.A0A448YQI4"/>
<keyword evidence="3" id="KW-1185">Reference proteome</keyword>
<dbReference type="EMBL" id="CAACVR010000035">
    <property type="protein sequence ID" value="VEU23199.1"/>
    <property type="molecule type" value="Genomic_DNA"/>
</dbReference>
<evidence type="ECO:0000256" key="1">
    <source>
        <dbReference type="SAM" id="MobiDB-lite"/>
    </source>
</evidence>
<feature type="region of interest" description="Disordered" evidence="1">
    <location>
        <begin position="183"/>
        <end position="204"/>
    </location>
</feature>
<feature type="region of interest" description="Disordered" evidence="1">
    <location>
        <begin position="1"/>
        <end position="159"/>
    </location>
</feature>
<feature type="compositionally biased region" description="Acidic residues" evidence="1">
    <location>
        <begin position="74"/>
        <end position="85"/>
    </location>
</feature>
<dbReference type="PANTHER" id="PTHR22684">
    <property type="entry name" value="NULP1-RELATED"/>
    <property type="match status" value="1"/>
</dbReference>
<reference evidence="2 3" key="1">
    <citation type="submission" date="2018-12" db="EMBL/GenBank/DDBJ databases">
        <authorList>
            <person name="Tiukova I."/>
            <person name="Dainat J."/>
        </authorList>
    </citation>
    <scope>NUCLEOTIDE SEQUENCE [LARGE SCALE GENOMIC DNA]</scope>
</reference>
<dbReference type="InterPro" id="IPR011990">
    <property type="entry name" value="TPR-like_helical_dom_sf"/>
</dbReference>
<gene>
    <name evidence="2" type="ORF">BRENAR_LOCUS3930</name>
</gene>
<dbReference type="FunCoup" id="A0A448YQI4">
    <property type="interactions" value="55"/>
</dbReference>
<dbReference type="InParanoid" id="A0A448YQI4"/>
<feature type="compositionally biased region" description="Low complexity" evidence="1">
    <location>
        <begin position="1"/>
        <end position="24"/>
    </location>
</feature>
<evidence type="ECO:0000313" key="2">
    <source>
        <dbReference type="EMBL" id="VEU23199.1"/>
    </source>
</evidence>
<dbReference type="AlphaFoldDB" id="A0A448YQI4"/>
<accession>A0A448YQI4</accession>
<dbReference type="Pfam" id="PF04910">
    <property type="entry name" value="Tcf25"/>
    <property type="match status" value="1"/>
</dbReference>
<proteinExistence type="predicted"/>
<dbReference type="InterPro" id="IPR006994">
    <property type="entry name" value="TCF25/Rqc1"/>
</dbReference>
<dbReference type="Proteomes" id="UP000290900">
    <property type="component" value="Unassembled WGS sequence"/>
</dbReference>
<protein>
    <submittedName>
        <fullName evidence="2">DEKNAAC104316</fullName>
    </submittedName>
</protein>
<dbReference type="Gene3D" id="1.25.40.10">
    <property type="entry name" value="Tetratricopeptide repeat domain"/>
    <property type="match status" value="1"/>
</dbReference>
<dbReference type="GO" id="GO:1990116">
    <property type="term" value="P:ribosome-associated ubiquitin-dependent protein catabolic process"/>
    <property type="evidence" value="ECO:0007669"/>
    <property type="project" value="TreeGrafter"/>
</dbReference>
<dbReference type="GO" id="GO:1990112">
    <property type="term" value="C:RQC complex"/>
    <property type="evidence" value="ECO:0007669"/>
    <property type="project" value="TreeGrafter"/>
</dbReference>